<dbReference type="PANTHER" id="PTHR47227:SF5">
    <property type="entry name" value="DNA-DIRECTED RNA POLYMERASES I, II, AND III SUBUNIT RPABC2"/>
    <property type="match status" value="1"/>
</dbReference>
<dbReference type="GO" id="GO:0003899">
    <property type="term" value="F:DNA-directed RNA polymerase activity"/>
    <property type="evidence" value="ECO:0007669"/>
    <property type="project" value="InterPro"/>
</dbReference>
<accession>A0A8H3IVM7</accession>
<keyword evidence="1 4" id="KW-0240">DNA-directed RNA polymerase</keyword>
<dbReference type="AlphaFoldDB" id="A0A8H3IVM7"/>
<keyword evidence="5" id="KW-1185">Reference proteome</keyword>
<organism evidence="4 5">
    <name type="scientific">Alectoria fallacina</name>
    <dbReference type="NCBI Taxonomy" id="1903189"/>
    <lineage>
        <taxon>Eukaryota</taxon>
        <taxon>Fungi</taxon>
        <taxon>Dikarya</taxon>
        <taxon>Ascomycota</taxon>
        <taxon>Pezizomycotina</taxon>
        <taxon>Lecanoromycetes</taxon>
        <taxon>OSLEUM clade</taxon>
        <taxon>Lecanoromycetidae</taxon>
        <taxon>Lecanorales</taxon>
        <taxon>Lecanorineae</taxon>
        <taxon>Parmeliaceae</taxon>
        <taxon>Alectoria</taxon>
    </lineage>
</organism>
<dbReference type="GO" id="GO:0005666">
    <property type="term" value="C:RNA polymerase III complex"/>
    <property type="evidence" value="ECO:0007669"/>
    <property type="project" value="TreeGrafter"/>
</dbReference>
<proteinExistence type="predicted"/>
<gene>
    <name evidence="4" type="primary">RPB6</name>
    <name evidence="4" type="ORF">ALECFALPRED_006471</name>
</gene>
<evidence type="ECO:0000256" key="1">
    <source>
        <dbReference type="ARBA" id="ARBA00022478"/>
    </source>
</evidence>
<dbReference type="InterPro" id="IPR036161">
    <property type="entry name" value="RPB6/omega-like_sf"/>
</dbReference>
<dbReference type="PROSITE" id="PS01111">
    <property type="entry name" value="RNA_POL_K_14KD"/>
    <property type="match status" value="1"/>
</dbReference>
<evidence type="ECO:0000313" key="5">
    <source>
        <dbReference type="Proteomes" id="UP000664203"/>
    </source>
</evidence>
<dbReference type="PANTHER" id="PTHR47227">
    <property type="entry name" value="DNA-DIRECTED RNA POLYMERASE SUBUNIT K"/>
    <property type="match status" value="1"/>
</dbReference>
<feature type="region of interest" description="Disordered" evidence="3">
    <location>
        <begin position="1"/>
        <end position="82"/>
    </location>
</feature>
<dbReference type="Proteomes" id="UP000664203">
    <property type="component" value="Unassembled WGS sequence"/>
</dbReference>
<dbReference type="GO" id="GO:0005736">
    <property type="term" value="C:RNA polymerase I complex"/>
    <property type="evidence" value="ECO:0007669"/>
    <property type="project" value="TreeGrafter"/>
</dbReference>
<feature type="compositionally biased region" description="Acidic residues" evidence="3">
    <location>
        <begin position="1"/>
        <end position="27"/>
    </location>
</feature>
<dbReference type="InterPro" id="IPR020708">
    <property type="entry name" value="DNA-dir_RNA_polK_14-18kDa_CS"/>
</dbReference>
<dbReference type="GO" id="GO:0003677">
    <property type="term" value="F:DNA binding"/>
    <property type="evidence" value="ECO:0007669"/>
    <property type="project" value="InterPro"/>
</dbReference>
<dbReference type="Gene3D" id="3.90.940.10">
    <property type="match status" value="1"/>
</dbReference>
<reference evidence="4" key="1">
    <citation type="submission" date="2021-03" db="EMBL/GenBank/DDBJ databases">
        <authorList>
            <person name="Tagirdzhanova G."/>
        </authorList>
    </citation>
    <scope>NUCLEOTIDE SEQUENCE</scope>
</reference>
<dbReference type="GO" id="GO:0005665">
    <property type="term" value="C:RNA polymerase II, core complex"/>
    <property type="evidence" value="ECO:0007669"/>
    <property type="project" value="TreeGrafter"/>
</dbReference>
<sequence>MSDYGGDGDDADDGYDPYEPTYDDDEPFSPHDPDDVENSNAQTPAPGGTEDPDALIPTTNGVGGTVVEINGGGGDANQQQQGRKNAVLGLKAKKIPEYERSTTPYMTKYERARVLGTRALQIRFVLSHYSDFDQALR</sequence>
<evidence type="ECO:0000256" key="3">
    <source>
        <dbReference type="SAM" id="MobiDB-lite"/>
    </source>
</evidence>
<evidence type="ECO:0000313" key="4">
    <source>
        <dbReference type="EMBL" id="CAF9935545.1"/>
    </source>
</evidence>
<dbReference type="EMBL" id="CAJPDR010000410">
    <property type="protein sequence ID" value="CAF9935545.1"/>
    <property type="molecule type" value="Genomic_DNA"/>
</dbReference>
<dbReference type="GO" id="GO:0042797">
    <property type="term" value="P:tRNA transcription by RNA polymerase III"/>
    <property type="evidence" value="ECO:0007669"/>
    <property type="project" value="TreeGrafter"/>
</dbReference>
<keyword evidence="2" id="KW-0804">Transcription</keyword>
<evidence type="ECO:0000256" key="2">
    <source>
        <dbReference type="ARBA" id="ARBA00023163"/>
    </source>
</evidence>
<name>A0A8H3IVM7_9LECA</name>
<dbReference type="OrthoDB" id="259769at2759"/>
<protein>
    <submittedName>
        <fullName evidence="4">DNA-directed RNA polymerases I II and III subunit RPABC2</fullName>
    </submittedName>
</protein>
<dbReference type="GO" id="GO:0006360">
    <property type="term" value="P:transcription by RNA polymerase I"/>
    <property type="evidence" value="ECO:0007669"/>
    <property type="project" value="TreeGrafter"/>
</dbReference>
<dbReference type="SUPFAM" id="SSF63562">
    <property type="entry name" value="RPB6/omega subunit-like"/>
    <property type="match status" value="1"/>
</dbReference>
<comment type="caution">
    <text evidence="4">The sequence shown here is derived from an EMBL/GenBank/DDBJ whole genome shotgun (WGS) entry which is preliminary data.</text>
</comment>
<dbReference type="GO" id="GO:0006366">
    <property type="term" value="P:transcription by RNA polymerase II"/>
    <property type="evidence" value="ECO:0007669"/>
    <property type="project" value="TreeGrafter"/>
</dbReference>